<evidence type="ECO:0000313" key="1">
    <source>
        <dbReference type="EMBL" id="MDR7364240.1"/>
    </source>
</evidence>
<dbReference type="EMBL" id="JAVDYG010000001">
    <property type="protein sequence ID" value="MDR7364240.1"/>
    <property type="molecule type" value="Genomic_DNA"/>
</dbReference>
<accession>A0ABU2C0R1</accession>
<dbReference type="Proteomes" id="UP001183648">
    <property type="component" value="Unassembled WGS sequence"/>
</dbReference>
<keyword evidence="2" id="KW-1185">Reference proteome</keyword>
<comment type="caution">
    <text evidence="1">The sequence shown here is derived from an EMBL/GenBank/DDBJ whole genome shotgun (WGS) entry which is preliminary data.</text>
</comment>
<protein>
    <submittedName>
        <fullName evidence="1">Uncharacterized protein</fullName>
    </submittedName>
</protein>
<reference evidence="1 2" key="1">
    <citation type="submission" date="2023-07" db="EMBL/GenBank/DDBJ databases">
        <title>Sequencing the genomes of 1000 actinobacteria strains.</title>
        <authorList>
            <person name="Klenk H.-P."/>
        </authorList>
    </citation>
    <scope>NUCLEOTIDE SEQUENCE [LARGE SCALE GENOMIC DNA]</scope>
    <source>
        <strain evidence="1 2">DSM 19426</strain>
    </source>
</reference>
<organism evidence="1 2">
    <name type="scientific">Nocardioides marmoribigeumensis</name>
    <dbReference type="NCBI Taxonomy" id="433649"/>
    <lineage>
        <taxon>Bacteria</taxon>
        <taxon>Bacillati</taxon>
        <taxon>Actinomycetota</taxon>
        <taxon>Actinomycetes</taxon>
        <taxon>Propionibacteriales</taxon>
        <taxon>Nocardioidaceae</taxon>
        <taxon>Nocardioides</taxon>
    </lineage>
</organism>
<evidence type="ECO:0000313" key="2">
    <source>
        <dbReference type="Proteomes" id="UP001183648"/>
    </source>
</evidence>
<proteinExistence type="predicted"/>
<name>A0ABU2C0R1_9ACTN</name>
<sequence length="114" mass="13103">MSKRARLWHVTVTVAGEAMEPLMVRAALARLSQERPFISALRFNSERAEITYWDEAELIVDAGSLALRLWNEHRDSARLPDWEVIGLEIVERTLHLDRSAYENMADLSVVPQPF</sequence>
<dbReference type="RefSeq" id="WP_310305675.1">
    <property type="nucleotide sequence ID" value="NZ_BAAAPS010000005.1"/>
</dbReference>
<gene>
    <name evidence="1" type="ORF">J2S63_003793</name>
</gene>